<evidence type="ECO:0000313" key="5">
    <source>
        <dbReference type="Proteomes" id="UP000314982"/>
    </source>
</evidence>
<dbReference type="Proteomes" id="UP000314982">
    <property type="component" value="Unassembled WGS sequence"/>
</dbReference>
<feature type="region of interest" description="Disordered" evidence="2">
    <location>
        <begin position="336"/>
        <end position="355"/>
    </location>
</feature>
<feature type="coiled-coil region" evidence="1">
    <location>
        <begin position="225"/>
        <end position="259"/>
    </location>
</feature>
<name>A0A4W5Q9Y2_9TELE</name>
<proteinExistence type="predicted"/>
<feature type="coiled-coil region" evidence="1">
    <location>
        <begin position="3"/>
        <end position="30"/>
    </location>
</feature>
<dbReference type="PANTHER" id="PTHR22106:SF5">
    <property type="entry name" value="COILED-COIL DOMAIN-CONTAINING PROTEIN 78"/>
    <property type="match status" value="1"/>
</dbReference>
<dbReference type="AlphaFoldDB" id="A0A4W5Q9Y2"/>
<reference evidence="5" key="1">
    <citation type="submission" date="2018-06" db="EMBL/GenBank/DDBJ databases">
        <title>Genome assembly of Danube salmon.</title>
        <authorList>
            <person name="Macqueen D.J."/>
            <person name="Gundappa M.K."/>
        </authorList>
    </citation>
    <scope>NUCLEOTIDE SEQUENCE [LARGE SCALE GENOMIC DNA]</scope>
</reference>
<evidence type="ECO:0000256" key="2">
    <source>
        <dbReference type="SAM" id="MobiDB-lite"/>
    </source>
</evidence>
<reference evidence="4" key="3">
    <citation type="submission" date="2025-09" db="UniProtKB">
        <authorList>
            <consortium name="Ensembl"/>
        </authorList>
    </citation>
    <scope>IDENTIFICATION</scope>
</reference>
<dbReference type="Ensembl" id="ENSHHUT00000076506.1">
    <property type="protein sequence ID" value="ENSHHUP00000074071.1"/>
    <property type="gene ID" value="ENSHHUG00000043457.1"/>
</dbReference>
<evidence type="ECO:0000259" key="3">
    <source>
        <dbReference type="Pfam" id="PF14739"/>
    </source>
</evidence>
<feature type="domain" description="DUF4472" evidence="3">
    <location>
        <begin position="62"/>
        <end position="168"/>
    </location>
</feature>
<protein>
    <submittedName>
        <fullName evidence="4">Coiled-coil domain containing 78</fullName>
    </submittedName>
</protein>
<evidence type="ECO:0000313" key="4">
    <source>
        <dbReference type="Ensembl" id="ENSHHUP00000074071.1"/>
    </source>
</evidence>
<reference evidence="4" key="2">
    <citation type="submission" date="2025-08" db="UniProtKB">
        <authorList>
            <consortium name="Ensembl"/>
        </authorList>
    </citation>
    <scope>IDENTIFICATION</scope>
</reference>
<dbReference type="GeneTree" id="ENSGT00390000013678"/>
<evidence type="ECO:0000256" key="1">
    <source>
        <dbReference type="SAM" id="Coils"/>
    </source>
</evidence>
<sequence>MDLRNNRSSLNELQDKIRCLTDENVQLRDKNESHFTKLGYLESRLGYLAGSKTDLSSKLVSSEEEKLKISKELVEVHIQANKVREQYEEEIFDLKIKILSQEGVVVEMEMEKDRLCRELQSVTARLHVAERTGSDLTEEYVTLKRNYLALTEAHDREVVQNDELSAELLGLAQARDALFRQTEEQQQRVRASAEGGDYGQTAQEVAMGKEQQENKRAIRNTQQKLAEQSAAMLSSQSQLKEVEEENSKLQMQVKELNEEYRARLGRYLQDLAVKRVKMRGFVDSMLQEVRSSYRAREEQLASAARSYKKRLQRLTKSHQTLLIAYRVLREQVLSLPESGLDPGPPEAHFSLEPSELRGETERELQLLRQDKARLETINNALTLYSSGKSGQISEEAWTDIRKQLREITNSTQVITYPSTYTNQRYESTA</sequence>
<dbReference type="InterPro" id="IPR039873">
    <property type="entry name" value="CCDC78"/>
</dbReference>
<keyword evidence="5" id="KW-1185">Reference proteome</keyword>
<organism evidence="4 5">
    <name type="scientific">Hucho hucho</name>
    <name type="common">huchen</name>
    <dbReference type="NCBI Taxonomy" id="62062"/>
    <lineage>
        <taxon>Eukaryota</taxon>
        <taxon>Metazoa</taxon>
        <taxon>Chordata</taxon>
        <taxon>Craniata</taxon>
        <taxon>Vertebrata</taxon>
        <taxon>Euteleostomi</taxon>
        <taxon>Actinopterygii</taxon>
        <taxon>Neopterygii</taxon>
        <taxon>Teleostei</taxon>
        <taxon>Protacanthopterygii</taxon>
        <taxon>Salmoniformes</taxon>
        <taxon>Salmonidae</taxon>
        <taxon>Salmoninae</taxon>
        <taxon>Hucho</taxon>
    </lineage>
</organism>
<dbReference type="GO" id="GO:0005737">
    <property type="term" value="C:cytoplasm"/>
    <property type="evidence" value="ECO:0007669"/>
    <property type="project" value="TreeGrafter"/>
</dbReference>
<keyword evidence="1" id="KW-0175">Coiled coil</keyword>
<dbReference type="PANTHER" id="PTHR22106">
    <property type="entry name" value="COILED-COIL DOMAIN-CONTAINING PROTEIN 78"/>
    <property type="match status" value="1"/>
</dbReference>
<dbReference type="Pfam" id="PF14739">
    <property type="entry name" value="DUF4472"/>
    <property type="match status" value="1"/>
</dbReference>
<dbReference type="InterPro" id="IPR029329">
    <property type="entry name" value="DUF4472"/>
</dbReference>
<accession>A0A4W5Q9Y2</accession>